<comment type="caution">
    <text evidence="1">The sequence shown here is derived from an EMBL/GenBank/DDBJ whole genome shotgun (WGS) entry which is preliminary data.</text>
</comment>
<reference evidence="1" key="1">
    <citation type="submission" date="2021-03" db="EMBL/GenBank/DDBJ databases">
        <title>Draft genome sequence of rust myrtle Austropuccinia psidii MF-1, a brazilian biotype.</title>
        <authorList>
            <person name="Quecine M.C."/>
            <person name="Pachon D.M.R."/>
            <person name="Bonatelli M.L."/>
            <person name="Correr F.H."/>
            <person name="Franceschini L.M."/>
            <person name="Leite T.F."/>
            <person name="Margarido G.R.A."/>
            <person name="Almeida C.A."/>
            <person name="Ferrarezi J.A."/>
            <person name="Labate C.A."/>
        </authorList>
    </citation>
    <scope>NUCLEOTIDE SEQUENCE</scope>
    <source>
        <strain evidence="1">MF-1</strain>
    </source>
</reference>
<evidence type="ECO:0000313" key="1">
    <source>
        <dbReference type="EMBL" id="MBW0519871.1"/>
    </source>
</evidence>
<dbReference type="EMBL" id="AVOT02027704">
    <property type="protein sequence ID" value="MBW0519871.1"/>
    <property type="molecule type" value="Genomic_DNA"/>
</dbReference>
<dbReference type="Proteomes" id="UP000765509">
    <property type="component" value="Unassembled WGS sequence"/>
</dbReference>
<evidence type="ECO:0000313" key="2">
    <source>
        <dbReference type="Proteomes" id="UP000765509"/>
    </source>
</evidence>
<sequence>MENPFEGAFFNSDKDKPLTWFLKQKERLSASHPDMSDSMINMKILRKFRGELEHAIKCRFVEACSTEYYINAMEYIITMTKAGKTQIENPVESKIIPKISREDKKPVFKFHKCGSTSNLCAKEKEEYDQDYEFSEETPVEDYAIQNITALFGGTEVHTHLPQYSEYFYNLINIQYARMCKTKTARGKGYTARESFITLVLMNDVEAKVNLDTGVFCTCIGKY</sequence>
<name>A0A9Q3ECH0_9BASI</name>
<accession>A0A9Q3ECH0</accession>
<dbReference type="AlphaFoldDB" id="A0A9Q3ECH0"/>
<protein>
    <submittedName>
        <fullName evidence="1">Uncharacterized protein</fullName>
    </submittedName>
</protein>
<proteinExistence type="predicted"/>
<gene>
    <name evidence="1" type="ORF">O181_059586</name>
</gene>
<keyword evidence="2" id="KW-1185">Reference proteome</keyword>
<organism evidence="1 2">
    <name type="scientific">Austropuccinia psidii MF-1</name>
    <dbReference type="NCBI Taxonomy" id="1389203"/>
    <lineage>
        <taxon>Eukaryota</taxon>
        <taxon>Fungi</taxon>
        <taxon>Dikarya</taxon>
        <taxon>Basidiomycota</taxon>
        <taxon>Pucciniomycotina</taxon>
        <taxon>Pucciniomycetes</taxon>
        <taxon>Pucciniales</taxon>
        <taxon>Sphaerophragmiaceae</taxon>
        <taxon>Austropuccinia</taxon>
    </lineage>
</organism>